<name>A0A2J7PYW3_9NEOP</name>
<dbReference type="Proteomes" id="UP000235965">
    <property type="component" value="Unassembled WGS sequence"/>
</dbReference>
<gene>
    <name evidence="1" type="ORF">B7P43_G13518</name>
</gene>
<evidence type="ECO:0000313" key="1">
    <source>
        <dbReference type="EMBL" id="PNF21500.1"/>
    </source>
</evidence>
<proteinExistence type="predicted"/>
<evidence type="ECO:0000313" key="2">
    <source>
        <dbReference type="Proteomes" id="UP000235965"/>
    </source>
</evidence>
<dbReference type="InParanoid" id="A0A2J7PYW3"/>
<accession>A0A2J7PYW3</accession>
<keyword evidence="2" id="KW-1185">Reference proteome</keyword>
<dbReference type="EMBL" id="NEVH01020342">
    <property type="protein sequence ID" value="PNF21500.1"/>
    <property type="molecule type" value="Genomic_DNA"/>
</dbReference>
<protein>
    <submittedName>
        <fullName evidence="1">Uncharacterized protein</fullName>
    </submittedName>
</protein>
<comment type="caution">
    <text evidence="1">The sequence shown here is derived from an EMBL/GenBank/DDBJ whole genome shotgun (WGS) entry which is preliminary data.</text>
</comment>
<organism evidence="1 2">
    <name type="scientific">Cryptotermes secundus</name>
    <dbReference type="NCBI Taxonomy" id="105785"/>
    <lineage>
        <taxon>Eukaryota</taxon>
        <taxon>Metazoa</taxon>
        <taxon>Ecdysozoa</taxon>
        <taxon>Arthropoda</taxon>
        <taxon>Hexapoda</taxon>
        <taxon>Insecta</taxon>
        <taxon>Pterygota</taxon>
        <taxon>Neoptera</taxon>
        <taxon>Polyneoptera</taxon>
        <taxon>Dictyoptera</taxon>
        <taxon>Blattodea</taxon>
        <taxon>Blattoidea</taxon>
        <taxon>Termitoidae</taxon>
        <taxon>Kalotermitidae</taxon>
        <taxon>Cryptotermitinae</taxon>
        <taxon>Cryptotermes</taxon>
    </lineage>
</organism>
<reference evidence="1 2" key="1">
    <citation type="submission" date="2017-12" db="EMBL/GenBank/DDBJ databases">
        <title>Hemimetabolous genomes reveal molecular basis of termite eusociality.</title>
        <authorList>
            <person name="Harrison M.C."/>
            <person name="Jongepier E."/>
            <person name="Robertson H.M."/>
            <person name="Arning N."/>
            <person name="Bitard-Feildel T."/>
            <person name="Chao H."/>
            <person name="Childers C.P."/>
            <person name="Dinh H."/>
            <person name="Doddapaneni H."/>
            <person name="Dugan S."/>
            <person name="Gowin J."/>
            <person name="Greiner C."/>
            <person name="Han Y."/>
            <person name="Hu H."/>
            <person name="Hughes D.S.T."/>
            <person name="Huylmans A.-K."/>
            <person name="Kemena C."/>
            <person name="Kremer L.P.M."/>
            <person name="Lee S.L."/>
            <person name="Lopez-Ezquerra A."/>
            <person name="Mallet L."/>
            <person name="Monroy-Kuhn J.M."/>
            <person name="Moser A."/>
            <person name="Murali S.C."/>
            <person name="Muzny D.M."/>
            <person name="Otani S."/>
            <person name="Piulachs M.-D."/>
            <person name="Poelchau M."/>
            <person name="Qu J."/>
            <person name="Schaub F."/>
            <person name="Wada-Katsumata A."/>
            <person name="Worley K.C."/>
            <person name="Xie Q."/>
            <person name="Ylla G."/>
            <person name="Poulsen M."/>
            <person name="Gibbs R.A."/>
            <person name="Schal C."/>
            <person name="Richards S."/>
            <person name="Belles X."/>
            <person name="Korb J."/>
            <person name="Bornberg-Bauer E."/>
        </authorList>
    </citation>
    <scope>NUCLEOTIDE SEQUENCE [LARGE SCALE GENOMIC DNA]</scope>
    <source>
        <tissue evidence="1">Whole body</tissue>
    </source>
</reference>
<sequence>MKACEGSGGIAPAFLTSALDRDDFSFTPQPLYPQGKNPWYPLERRFGGLRSWSECCGA</sequence>
<dbReference type="AlphaFoldDB" id="A0A2J7PYW3"/>